<proteinExistence type="predicted"/>
<protein>
    <submittedName>
        <fullName evidence="1">Uncharacterized protein</fullName>
    </submittedName>
</protein>
<dbReference type="Proteomes" id="UP001162131">
    <property type="component" value="Unassembled WGS sequence"/>
</dbReference>
<dbReference type="EMBL" id="CAJZBQ010000036">
    <property type="protein sequence ID" value="CAG9324282.1"/>
    <property type="molecule type" value="Genomic_DNA"/>
</dbReference>
<keyword evidence="2" id="KW-1185">Reference proteome</keyword>
<accession>A0AAU9JGL3</accession>
<name>A0AAU9JGL3_9CILI</name>
<gene>
    <name evidence="1" type="ORF">BSTOLATCC_MIC36077</name>
</gene>
<evidence type="ECO:0000313" key="2">
    <source>
        <dbReference type="Proteomes" id="UP001162131"/>
    </source>
</evidence>
<evidence type="ECO:0000313" key="1">
    <source>
        <dbReference type="EMBL" id="CAG9324282.1"/>
    </source>
</evidence>
<sequence length="99" mass="11944">MLIWAKLKIEQGEREEVDKYLNQIEKIYKIDKILMGTPGKIQPKHDEILRWIDFVNVLLRIRDLIKAEKILKYIEEIFKTNFLSSWSLKRELYLLLGLL</sequence>
<organism evidence="1 2">
    <name type="scientific">Blepharisma stoltei</name>
    <dbReference type="NCBI Taxonomy" id="1481888"/>
    <lineage>
        <taxon>Eukaryota</taxon>
        <taxon>Sar</taxon>
        <taxon>Alveolata</taxon>
        <taxon>Ciliophora</taxon>
        <taxon>Postciliodesmatophora</taxon>
        <taxon>Heterotrichea</taxon>
        <taxon>Heterotrichida</taxon>
        <taxon>Blepharismidae</taxon>
        <taxon>Blepharisma</taxon>
    </lineage>
</organism>
<reference evidence="1" key="1">
    <citation type="submission" date="2021-09" db="EMBL/GenBank/DDBJ databases">
        <authorList>
            <consortium name="AG Swart"/>
            <person name="Singh M."/>
            <person name="Singh A."/>
            <person name="Seah K."/>
            <person name="Emmerich C."/>
        </authorList>
    </citation>
    <scope>NUCLEOTIDE SEQUENCE</scope>
    <source>
        <strain evidence="1">ATCC30299</strain>
    </source>
</reference>
<comment type="caution">
    <text evidence="1">The sequence shown here is derived from an EMBL/GenBank/DDBJ whole genome shotgun (WGS) entry which is preliminary data.</text>
</comment>
<dbReference type="AlphaFoldDB" id="A0AAU9JGL3"/>